<dbReference type="PANTHER" id="PTHR46141">
    <property type="entry name" value="SODIUM LEAK CHANNEL NON-SELECTIVE PROTEIN"/>
    <property type="match status" value="1"/>
</dbReference>
<dbReference type="EMBL" id="CASHTH010002882">
    <property type="protein sequence ID" value="CAI8036583.1"/>
    <property type="molecule type" value="Genomic_DNA"/>
</dbReference>
<evidence type="ECO:0000256" key="1">
    <source>
        <dbReference type="SAM" id="MobiDB-lite"/>
    </source>
</evidence>
<evidence type="ECO:0000313" key="2">
    <source>
        <dbReference type="EMBL" id="CAI8036583.1"/>
    </source>
</evidence>
<feature type="compositionally biased region" description="Basic and acidic residues" evidence="1">
    <location>
        <begin position="177"/>
        <end position="190"/>
    </location>
</feature>
<name>A0AA35SVC3_GEOBA</name>
<evidence type="ECO:0000313" key="3">
    <source>
        <dbReference type="Proteomes" id="UP001174909"/>
    </source>
</evidence>
<dbReference type="PANTHER" id="PTHR46141:SF1">
    <property type="entry name" value="SODIUM LEAK CHANNEL NALCN"/>
    <property type="match status" value="1"/>
</dbReference>
<organism evidence="2 3">
    <name type="scientific">Geodia barretti</name>
    <name type="common">Barrett's horny sponge</name>
    <dbReference type="NCBI Taxonomy" id="519541"/>
    <lineage>
        <taxon>Eukaryota</taxon>
        <taxon>Metazoa</taxon>
        <taxon>Porifera</taxon>
        <taxon>Demospongiae</taxon>
        <taxon>Heteroscleromorpha</taxon>
        <taxon>Tetractinellida</taxon>
        <taxon>Astrophorina</taxon>
        <taxon>Geodiidae</taxon>
        <taxon>Geodia</taxon>
    </lineage>
</organism>
<keyword evidence="3" id="KW-1185">Reference proteome</keyword>
<accession>A0AA35SVC3</accession>
<dbReference type="GO" id="GO:0032224">
    <property type="term" value="P:positive regulation of synaptic transmission, cholinergic"/>
    <property type="evidence" value="ECO:0007669"/>
    <property type="project" value="TreeGrafter"/>
</dbReference>
<dbReference type="AlphaFoldDB" id="A0AA35SVC3"/>
<dbReference type="GO" id="GO:0032230">
    <property type="term" value="P:positive regulation of synaptic transmission, GABAergic"/>
    <property type="evidence" value="ECO:0007669"/>
    <property type="project" value="TreeGrafter"/>
</dbReference>
<protein>
    <submittedName>
        <fullName evidence="2">Sodium leak channel non-selective protein</fullName>
    </submittedName>
</protein>
<dbReference type="Proteomes" id="UP001174909">
    <property type="component" value="Unassembled WGS sequence"/>
</dbReference>
<proteinExistence type="predicted"/>
<comment type="caution">
    <text evidence="2">The sequence shown here is derived from an EMBL/GenBank/DDBJ whole genome shotgun (WGS) entry which is preliminary data.</text>
</comment>
<dbReference type="GO" id="GO:0005886">
    <property type="term" value="C:plasma membrane"/>
    <property type="evidence" value="ECO:0007669"/>
    <property type="project" value="TreeGrafter"/>
</dbReference>
<feature type="region of interest" description="Disordered" evidence="1">
    <location>
        <begin position="1"/>
        <end position="40"/>
    </location>
</feature>
<reference evidence="2" key="1">
    <citation type="submission" date="2023-03" db="EMBL/GenBank/DDBJ databases">
        <authorList>
            <person name="Steffen K."/>
            <person name="Cardenas P."/>
        </authorList>
    </citation>
    <scope>NUCLEOTIDE SEQUENCE</scope>
</reference>
<dbReference type="InterPro" id="IPR028823">
    <property type="entry name" value="NALCN"/>
</dbReference>
<feature type="compositionally biased region" description="Gly residues" evidence="1">
    <location>
        <begin position="9"/>
        <end position="21"/>
    </location>
</feature>
<feature type="region of interest" description="Disordered" evidence="1">
    <location>
        <begin position="159"/>
        <end position="190"/>
    </location>
</feature>
<gene>
    <name evidence="2" type="ORF">GBAR_LOCUS20491</name>
</gene>
<sequence length="247" mass="28330">MAEELQRGPHGGGGGGGGGGKSLLSKQLSEEMLINEEEGDHSFQSVLKMLAYRAEDISQRLEPQELYDRQELEESIQFDVAEECILKWIKKYVKPIVLERQDDGQSSVEENQRRYPPPPRMDSLWPIEGTDAGLSMTVDDTDDDEMEFTSLSSNPMLRRKWLGSPSLPTSEEFPEPPPRETREDQQASHEERLVTQSYSRLAQMSLTPFTQGGGARGEDRWHDWFRMQREWSENVDSSHQNYFDDCL</sequence>
<dbReference type="GO" id="GO:0005261">
    <property type="term" value="F:monoatomic cation channel activity"/>
    <property type="evidence" value="ECO:0007669"/>
    <property type="project" value="InterPro"/>
</dbReference>
<feature type="region of interest" description="Disordered" evidence="1">
    <location>
        <begin position="102"/>
        <end position="126"/>
    </location>
</feature>